<keyword evidence="9" id="KW-1208">Phospholipid metabolism</keyword>
<dbReference type="PANTHER" id="PTHR35809">
    <property type="entry name" value="ARCHAETIDYLSERINE DECARBOXYLASE PROENZYME-RELATED"/>
    <property type="match status" value="1"/>
</dbReference>
<dbReference type="OrthoDB" id="9790893at2"/>
<dbReference type="Proteomes" id="UP000199699">
    <property type="component" value="Unassembled WGS sequence"/>
</dbReference>
<keyword evidence="6" id="KW-0865">Zymogen</keyword>
<evidence type="ECO:0000256" key="7">
    <source>
        <dbReference type="ARBA" id="ARBA00023209"/>
    </source>
</evidence>
<evidence type="ECO:0000256" key="1">
    <source>
        <dbReference type="ARBA" id="ARBA00022475"/>
    </source>
</evidence>
<keyword evidence="4" id="KW-0443">Lipid metabolism</keyword>
<reference evidence="11 12" key="1">
    <citation type="submission" date="2016-06" db="EMBL/GenBank/DDBJ databases">
        <authorList>
            <person name="Kjaerup R.B."/>
            <person name="Dalgaard T.S."/>
            <person name="Juul-Madsen H.R."/>
        </authorList>
    </citation>
    <scope>NUCLEOTIDE SEQUENCE [LARGE SCALE GENOMIC DNA]</scope>
    <source>
        <strain evidence="11 12">DSM 43818</strain>
    </source>
</reference>
<evidence type="ECO:0000256" key="4">
    <source>
        <dbReference type="ARBA" id="ARBA00023098"/>
    </source>
</evidence>
<evidence type="ECO:0000256" key="8">
    <source>
        <dbReference type="ARBA" id="ARBA00023239"/>
    </source>
</evidence>
<evidence type="ECO:0000256" key="2">
    <source>
        <dbReference type="ARBA" id="ARBA00022516"/>
    </source>
</evidence>
<evidence type="ECO:0000256" key="5">
    <source>
        <dbReference type="ARBA" id="ARBA00023136"/>
    </source>
</evidence>
<name>A0A1C6RQS1_9ACTN</name>
<keyword evidence="8" id="KW-0456">Lyase</keyword>
<dbReference type="AlphaFoldDB" id="A0A1C6RQS1"/>
<evidence type="ECO:0000256" key="3">
    <source>
        <dbReference type="ARBA" id="ARBA00022793"/>
    </source>
</evidence>
<dbReference type="InterPro" id="IPR003817">
    <property type="entry name" value="PS_Dcarbxylase"/>
</dbReference>
<dbReference type="PANTHER" id="PTHR35809:SF1">
    <property type="entry name" value="ARCHAETIDYLSERINE DECARBOXYLASE PROENZYME-RELATED"/>
    <property type="match status" value="1"/>
</dbReference>
<accession>A0A1C6RQS1</accession>
<protein>
    <submittedName>
        <fullName evidence="11">Phosphatidylserine decarboxylase</fullName>
    </submittedName>
</protein>
<evidence type="ECO:0000256" key="6">
    <source>
        <dbReference type="ARBA" id="ARBA00023145"/>
    </source>
</evidence>
<organism evidence="11 12">
    <name type="scientific">Micromonospora nigra</name>
    <dbReference type="NCBI Taxonomy" id="145857"/>
    <lineage>
        <taxon>Bacteria</taxon>
        <taxon>Bacillati</taxon>
        <taxon>Actinomycetota</taxon>
        <taxon>Actinomycetes</taxon>
        <taxon>Micromonosporales</taxon>
        <taxon>Micromonosporaceae</taxon>
        <taxon>Micromonospora</taxon>
    </lineage>
</organism>
<dbReference type="EMBL" id="FMHT01000003">
    <property type="protein sequence ID" value="SCL19526.1"/>
    <property type="molecule type" value="Genomic_DNA"/>
</dbReference>
<keyword evidence="3" id="KW-0210">Decarboxylase</keyword>
<proteinExistence type="predicted"/>
<dbReference type="STRING" id="145857.GA0070616_1763"/>
<evidence type="ECO:0000313" key="11">
    <source>
        <dbReference type="EMBL" id="SCL19526.1"/>
    </source>
</evidence>
<dbReference type="RefSeq" id="WP_091079095.1">
    <property type="nucleotide sequence ID" value="NZ_FMHT01000003.1"/>
</dbReference>
<dbReference type="InterPro" id="IPR033175">
    <property type="entry name" value="PSD-A"/>
</dbReference>
<keyword evidence="5" id="KW-0472">Membrane</keyword>
<keyword evidence="2" id="KW-0444">Lipid biosynthesis</keyword>
<keyword evidence="10" id="KW-0670">Pyruvate</keyword>
<keyword evidence="12" id="KW-1185">Reference proteome</keyword>
<dbReference type="Pfam" id="PF02666">
    <property type="entry name" value="PS_Dcarbxylase"/>
    <property type="match status" value="1"/>
</dbReference>
<keyword evidence="7" id="KW-0594">Phospholipid biosynthesis</keyword>
<keyword evidence="1" id="KW-1003">Cell membrane</keyword>
<sequence>MTQSPAVRTPGRSGPVRIGERAARTLVAEFARINDPKAALLVGAAPGSAVLAAAIDALLPGDTLTLVPAEGTAAGTLREHVTAQGRWVADRVTVVDTLAEAEPAAVVVAGEALTGTADETRATIEGLAKYLADGAVLSVATAPGRTAGAAAELDRQGALYGVGVDLVLRNTPPVRVFRLRFTPADAAAAGSLAPAYRPSSVPLTRSMHIDSNGVAAAGISLGLAALARLARPKSKLWLLPALAAAPVAAFFRDPERDVPEDPSAVVAAADGQVLSVQRLHDERFGDGEFLRVAVFLSVLDVHVNRSPVAGKVVDYFVADGGFANAMKPQAEHNVAAYTVLDTAHGTVVVAQRTGLIARRIVQRAPIGSLLARGERFGLIRFGSRTDVYLPADAADPLVGPGDKVVGGATVIARWR</sequence>
<evidence type="ECO:0000256" key="10">
    <source>
        <dbReference type="ARBA" id="ARBA00023317"/>
    </source>
</evidence>
<gene>
    <name evidence="11" type="ORF">GA0070616_1763</name>
</gene>
<dbReference type="GO" id="GO:0004609">
    <property type="term" value="F:phosphatidylserine decarboxylase activity"/>
    <property type="evidence" value="ECO:0007669"/>
    <property type="project" value="InterPro"/>
</dbReference>
<dbReference type="GO" id="GO:0008654">
    <property type="term" value="P:phospholipid biosynthetic process"/>
    <property type="evidence" value="ECO:0007669"/>
    <property type="project" value="UniProtKB-KW"/>
</dbReference>
<evidence type="ECO:0000256" key="9">
    <source>
        <dbReference type="ARBA" id="ARBA00023264"/>
    </source>
</evidence>
<evidence type="ECO:0000313" key="12">
    <source>
        <dbReference type="Proteomes" id="UP000199699"/>
    </source>
</evidence>